<dbReference type="Gene3D" id="3.40.50.2020">
    <property type="match status" value="1"/>
</dbReference>
<dbReference type="EMBL" id="NPZB01000001">
    <property type="protein sequence ID" value="PNS08706.1"/>
    <property type="molecule type" value="Genomic_DNA"/>
</dbReference>
<name>A0A2K1Q0Y2_9GAMM</name>
<dbReference type="InterPro" id="IPR000836">
    <property type="entry name" value="PRTase_dom"/>
</dbReference>
<evidence type="ECO:0000259" key="3">
    <source>
        <dbReference type="Pfam" id="PF18912"/>
    </source>
</evidence>
<dbReference type="Proteomes" id="UP000236220">
    <property type="component" value="Unassembled WGS sequence"/>
</dbReference>
<dbReference type="GO" id="GO:0016757">
    <property type="term" value="F:glycosyltransferase activity"/>
    <property type="evidence" value="ECO:0007669"/>
    <property type="project" value="UniProtKB-KW"/>
</dbReference>
<dbReference type="Pfam" id="PF00156">
    <property type="entry name" value="Pribosyltran"/>
    <property type="match status" value="1"/>
</dbReference>
<evidence type="ECO:0000313" key="5">
    <source>
        <dbReference type="Proteomes" id="UP000236220"/>
    </source>
</evidence>
<keyword evidence="4" id="KW-0808">Transferase</keyword>
<protein>
    <submittedName>
        <fullName evidence="4">Putative amidophosphoribosyltransferase</fullName>
    </submittedName>
</protein>
<dbReference type="OrthoDB" id="9793412at2"/>
<evidence type="ECO:0000313" key="4">
    <source>
        <dbReference type="EMBL" id="PNS08706.1"/>
    </source>
</evidence>
<feature type="domain" description="Phosphoribosyltransferase" evidence="2">
    <location>
        <begin position="156"/>
        <end position="247"/>
    </location>
</feature>
<keyword evidence="5" id="KW-1185">Reference proteome</keyword>
<dbReference type="InterPro" id="IPR044005">
    <property type="entry name" value="DZR_2"/>
</dbReference>
<reference evidence="4 5" key="1">
    <citation type="submission" date="2017-08" db="EMBL/GenBank/DDBJ databases">
        <title>Lysobacter sylvestris genome.</title>
        <authorList>
            <person name="Zhang D.-C."/>
            <person name="Albuquerque L."/>
            <person name="Franca L."/>
            <person name="Froufe H.J.C."/>
            <person name="Barroso C."/>
            <person name="Egas C."/>
            <person name="Da Costa M."/>
            <person name="Margesin R."/>
        </authorList>
    </citation>
    <scope>NUCLEOTIDE SEQUENCE [LARGE SCALE GENOMIC DNA]</scope>
    <source>
        <strain evidence="4 5">AM20-91</strain>
    </source>
</reference>
<dbReference type="AlphaFoldDB" id="A0A2K1Q0Y2"/>
<dbReference type="PANTHER" id="PTHR47505:SF1">
    <property type="entry name" value="DNA UTILIZATION PROTEIN YHGH"/>
    <property type="match status" value="1"/>
</dbReference>
<accession>A0A2K1Q0Y2</accession>
<gene>
    <name evidence="4" type="ORF">Lysil_0335</name>
</gene>
<comment type="caution">
    <text evidence="4">The sequence shown here is derived from an EMBL/GenBank/DDBJ whole genome shotgun (WGS) entry which is preliminary data.</text>
</comment>
<evidence type="ECO:0000256" key="1">
    <source>
        <dbReference type="ARBA" id="ARBA00008007"/>
    </source>
</evidence>
<feature type="domain" description="Double zinc ribbon" evidence="3">
    <location>
        <begin position="30"/>
        <end position="82"/>
    </location>
</feature>
<dbReference type="Pfam" id="PF18912">
    <property type="entry name" value="DZR_2"/>
    <property type="match status" value="1"/>
</dbReference>
<dbReference type="RefSeq" id="WP_103073852.1">
    <property type="nucleotide sequence ID" value="NZ_NPZB01000001.1"/>
</dbReference>
<organism evidence="4 5">
    <name type="scientific">Solilutibacter silvestris</name>
    <dbReference type="NCBI Taxonomy" id="1645665"/>
    <lineage>
        <taxon>Bacteria</taxon>
        <taxon>Pseudomonadati</taxon>
        <taxon>Pseudomonadota</taxon>
        <taxon>Gammaproteobacteria</taxon>
        <taxon>Lysobacterales</taxon>
        <taxon>Lysobacteraceae</taxon>
        <taxon>Solilutibacter</taxon>
    </lineage>
</organism>
<keyword evidence="4" id="KW-0328">Glycosyltransferase</keyword>
<evidence type="ECO:0000259" key="2">
    <source>
        <dbReference type="Pfam" id="PF00156"/>
    </source>
</evidence>
<dbReference type="InterPro" id="IPR029057">
    <property type="entry name" value="PRTase-like"/>
</dbReference>
<comment type="similarity">
    <text evidence="1">Belongs to the ComF/GntX family.</text>
</comment>
<dbReference type="SUPFAM" id="SSF53271">
    <property type="entry name" value="PRTase-like"/>
    <property type="match status" value="1"/>
</dbReference>
<dbReference type="CDD" id="cd06223">
    <property type="entry name" value="PRTases_typeI"/>
    <property type="match status" value="1"/>
</dbReference>
<sequence length="251" mass="27700">MSSTTHQHAIPEIAWPLRRGGWRSAVDAAIDALYPRRCLVCDGAGQPGLDLCPLCEAELPWLPPACPRCALPSMFGLPCERCSGRSSPIQRTRAAFVYNAPIDRLLPRLKFHDDLCAGRLASSLMLRVLQNADRPDAVIAIPLHRKRLRKRGYNQALELAKPIAQALDLPLRGDLLHRREYTEAQSSLDKEARALNMQDVFVGLHGKREVPRHVTLVDDVMTTGATLEAAAIALKAVGVQRVDAWVCARVP</sequence>
<dbReference type="PANTHER" id="PTHR47505">
    <property type="entry name" value="DNA UTILIZATION PROTEIN YHGH"/>
    <property type="match status" value="1"/>
</dbReference>
<proteinExistence type="inferred from homology"/>
<dbReference type="InterPro" id="IPR051910">
    <property type="entry name" value="ComF/GntX_DNA_util-trans"/>
</dbReference>